<reference evidence="1" key="1">
    <citation type="submission" date="2022-01" db="EMBL/GenBank/DDBJ databases">
        <title>Collection of gut derived symbiotic bacterial strains cultured from healthy donors.</title>
        <authorList>
            <person name="Lin H."/>
            <person name="Kohout C."/>
            <person name="Waligurski E."/>
            <person name="Pamer E.G."/>
        </authorList>
    </citation>
    <scope>NUCLEOTIDE SEQUENCE</scope>
    <source>
        <strain evidence="1">DFI.5.49</strain>
    </source>
</reference>
<gene>
    <name evidence="1" type="ORF">L0N21_06475</name>
</gene>
<evidence type="ECO:0000313" key="2">
    <source>
        <dbReference type="Proteomes" id="UP001199915"/>
    </source>
</evidence>
<evidence type="ECO:0000313" key="1">
    <source>
        <dbReference type="EMBL" id="MCG4765156.1"/>
    </source>
</evidence>
<proteinExistence type="predicted"/>
<name>A0AAE3JSE1_9FIRM</name>
<organism evidence="1 2">
    <name type="scientific">Fusicatenibacter saccharivorans</name>
    <dbReference type="NCBI Taxonomy" id="1150298"/>
    <lineage>
        <taxon>Bacteria</taxon>
        <taxon>Bacillati</taxon>
        <taxon>Bacillota</taxon>
        <taxon>Clostridia</taxon>
        <taxon>Lachnospirales</taxon>
        <taxon>Lachnospiraceae</taxon>
        <taxon>Fusicatenibacter</taxon>
    </lineage>
</organism>
<accession>A0AAE3JSE1</accession>
<dbReference type="Proteomes" id="UP001199915">
    <property type="component" value="Unassembled WGS sequence"/>
</dbReference>
<dbReference type="RefSeq" id="WP_238033013.1">
    <property type="nucleotide sequence ID" value="NZ_JAKNFS010000007.1"/>
</dbReference>
<dbReference type="EMBL" id="JAKNFS010000007">
    <property type="protein sequence ID" value="MCG4765156.1"/>
    <property type="molecule type" value="Genomic_DNA"/>
</dbReference>
<comment type="caution">
    <text evidence="1">The sequence shown here is derived from an EMBL/GenBank/DDBJ whole genome shotgun (WGS) entry which is preliminary data.</text>
</comment>
<sequence length="162" mass="19100">MLFGKNKKKENSFISEVDDSRVLVYDFRRRTNLLFENYRAVGYKKPENYHLEQLKSELTDTLTRLINANAVDAGNEDCLIDKILAPVRSGLIFLDDQSLDHLDFYHRQDGNMSAHRADIQRILELMREKEAVLENEHAHTQMLWNKCYGTHKKMEVVEDERQ</sequence>
<dbReference type="AlphaFoldDB" id="A0AAE3JSE1"/>
<protein>
    <submittedName>
        <fullName evidence="1">Uncharacterized protein</fullName>
    </submittedName>
</protein>